<dbReference type="PANTHER" id="PTHR13710:SF153">
    <property type="entry name" value="RECQ-LIKE DNA HELICASE BLM"/>
    <property type="match status" value="1"/>
</dbReference>
<dbReference type="HOGENOM" id="CLU_1745108_0_0_1"/>
<evidence type="ECO:0000256" key="3">
    <source>
        <dbReference type="ARBA" id="ARBA00023235"/>
    </source>
</evidence>
<gene>
    <name evidence="6" type="ORF">DAPPUDRAFT_322518</name>
</gene>
<name>E9GW95_DAPPU</name>
<keyword evidence="2" id="KW-0238">DNA-binding</keyword>
<proteinExistence type="inferred from homology"/>
<accession>E9GW95</accession>
<dbReference type="GO" id="GO:0003677">
    <property type="term" value="F:DNA binding"/>
    <property type="evidence" value="ECO:0007669"/>
    <property type="project" value="UniProtKB-KW"/>
</dbReference>
<evidence type="ECO:0000313" key="6">
    <source>
        <dbReference type="EMBL" id="EFX76072.1"/>
    </source>
</evidence>
<evidence type="ECO:0000313" key="7">
    <source>
        <dbReference type="Proteomes" id="UP000000305"/>
    </source>
</evidence>
<dbReference type="InterPro" id="IPR011545">
    <property type="entry name" value="DEAD/DEAH_box_helicase_dom"/>
</dbReference>
<sequence>SQRSLVEKLELYESLYSWLYNVNIDTLSTENERKLFIEEVDSNISALMISIYPLCPSKWDKHEPAAILLNQLMQKRMNPQQAEVIDAVLTGKDCLAVMPTGGGKSACYFIPGLLQIGVKATCDPFENEDLVMKFFMNNFRRDIGNSSVKL</sequence>
<dbReference type="GO" id="GO:0016853">
    <property type="term" value="F:isomerase activity"/>
    <property type="evidence" value="ECO:0007669"/>
    <property type="project" value="UniProtKB-KW"/>
</dbReference>
<dbReference type="SUPFAM" id="SSF52540">
    <property type="entry name" value="P-loop containing nucleoside triphosphate hydrolases"/>
    <property type="match status" value="1"/>
</dbReference>
<evidence type="ECO:0000259" key="5">
    <source>
        <dbReference type="Pfam" id="PF00270"/>
    </source>
</evidence>
<dbReference type="GO" id="GO:0005524">
    <property type="term" value="F:ATP binding"/>
    <property type="evidence" value="ECO:0007669"/>
    <property type="project" value="InterPro"/>
</dbReference>
<reference evidence="6 7" key="1">
    <citation type="journal article" date="2011" name="Science">
        <title>The ecoresponsive genome of Daphnia pulex.</title>
        <authorList>
            <person name="Colbourne J.K."/>
            <person name="Pfrender M.E."/>
            <person name="Gilbert D."/>
            <person name="Thomas W.K."/>
            <person name="Tucker A."/>
            <person name="Oakley T.H."/>
            <person name="Tokishita S."/>
            <person name="Aerts A."/>
            <person name="Arnold G.J."/>
            <person name="Basu M.K."/>
            <person name="Bauer D.J."/>
            <person name="Caceres C.E."/>
            <person name="Carmel L."/>
            <person name="Casola C."/>
            <person name="Choi J.H."/>
            <person name="Detter J.C."/>
            <person name="Dong Q."/>
            <person name="Dusheyko S."/>
            <person name="Eads B.D."/>
            <person name="Frohlich T."/>
            <person name="Geiler-Samerotte K.A."/>
            <person name="Gerlach D."/>
            <person name="Hatcher P."/>
            <person name="Jogdeo S."/>
            <person name="Krijgsveld J."/>
            <person name="Kriventseva E.V."/>
            <person name="Kultz D."/>
            <person name="Laforsch C."/>
            <person name="Lindquist E."/>
            <person name="Lopez J."/>
            <person name="Manak J.R."/>
            <person name="Muller J."/>
            <person name="Pangilinan J."/>
            <person name="Patwardhan R.P."/>
            <person name="Pitluck S."/>
            <person name="Pritham E.J."/>
            <person name="Rechtsteiner A."/>
            <person name="Rho M."/>
            <person name="Rogozin I.B."/>
            <person name="Sakarya O."/>
            <person name="Salamov A."/>
            <person name="Schaack S."/>
            <person name="Shapiro H."/>
            <person name="Shiga Y."/>
            <person name="Skalitzky C."/>
            <person name="Smith Z."/>
            <person name="Souvorov A."/>
            <person name="Sung W."/>
            <person name="Tang Z."/>
            <person name="Tsuchiya D."/>
            <person name="Tu H."/>
            <person name="Vos H."/>
            <person name="Wang M."/>
            <person name="Wolf Y.I."/>
            <person name="Yamagata H."/>
            <person name="Yamada T."/>
            <person name="Ye Y."/>
            <person name="Shaw J.R."/>
            <person name="Andrews J."/>
            <person name="Crease T.J."/>
            <person name="Tang H."/>
            <person name="Lucas S.M."/>
            <person name="Robertson H.M."/>
            <person name="Bork P."/>
            <person name="Koonin E.V."/>
            <person name="Zdobnov E.M."/>
            <person name="Grigoriev I.V."/>
            <person name="Lynch M."/>
            <person name="Boore J.L."/>
        </authorList>
    </citation>
    <scope>NUCLEOTIDE SEQUENCE [LARGE SCALE GENOMIC DNA]</scope>
</reference>
<dbReference type="InParanoid" id="E9GW95"/>
<feature type="non-terminal residue" evidence="6">
    <location>
        <position position="1"/>
    </location>
</feature>
<feature type="domain" description="DEAD/DEAH-box helicase" evidence="5">
    <location>
        <begin position="78"/>
        <end position="116"/>
    </location>
</feature>
<dbReference type="Proteomes" id="UP000000305">
    <property type="component" value="Unassembled WGS sequence"/>
</dbReference>
<evidence type="ECO:0000256" key="4">
    <source>
        <dbReference type="ARBA" id="ARBA00023242"/>
    </source>
</evidence>
<evidence type="ECO:0000256" key="1">
    <source>
        <dbReference type="ARBA" id="ARBA00005446"/>
    </source>
</evidence>
<keyword evidence="4" id="KW-0539">Nucleus</keyword>
<dbReference type="EMBL" id="GL732570">
    <property type="protein sequence ID" value="EFX76072.1"/>
    <property type="molecule type" value="Genomic_DNA"/>
</dbReference>
<dbReference type="Gene3D" id="3.40.50.300">
    <property type="entry name" value="P-loop containing nucleotide triphosphate hydrolases"/>
    <property type="match status" value="1"/>
</dbReference>
<protein>
    <recommendedName>
        <fullName evidence="5">DEAD/DEAH-box helicase domain-containing protein</fullName>
    </recommendedName>
</protein>
<comment type="similarity">
    <text evidence="1">Belongs to the helicase family. RecQ subfamily.</text>
</comment>
<dbReference type="Pfam" id="PF00270">
    <property type="entry name" value="DEAD"/>
    <property type="match status" value="1"/>
</dbReference>
<keyword evidence="3" id="KW-0413">Isomerase</keyword>
<dbReference type="PANTHER" id="PTHR13710">
    <property type="entry name" value="DNA HELICASE RECQ FAMILY MEMBER"/>
    <property type="match status" value="1"/>
</dbReference>
<dbReference type="STRING" id="6669.E9GW95"/>
<evidence type="ECO:0000256" key="2">
    <source>
        <dbReference type="ARBA" id="ARBA00023125"/>
    </source>
</evidence>
<dbReference type="InterPro" id="IPR027417">
    <property type="entry name" value="P-loop_NTPase"/>
</dbReference>
<dbReference type="KEGG" id="dpx:DAPPUDRAFT_322518"/>
<organism evidence="6 7">
    <name type="scientific">Daphnia pulex</name>
    <name type="common">Water flea</name>
    <dbReference type="NCBI Taxonomy" id="6669"/>
    <lineage>
        <taxon>Eukaryota</taxon>
        <taxon>Metazoa</taxon>
        <taxon>Ecdysozoa</taxon>
        <taxon>Arthropoda</taxon>
        <taxon>Crustacea</taxon>
        <taxon>Branchiopoda</taxon>
        <taxon>Diplostraca</taxon>
        <taxon>Cladocera</taxon>
        <taxon>Anomopoda</taxon>
        <taxon>Daphniidae</taxon>
        <taxon>Daphnia</taxon>
    </lineage>
</organism>
<dbReference type="OrthoDB" id="10261556at2759"/>
<dbReference type="AlphaFoldDB" id="E9GW95"/>
<keyword evidence="7" id="KW-1185">Reference proteome</keyword>